<protein>
    <submittedName>
        <fullName evidence="1">Uncharacterized protein</fullName>
    </submittedName>
</protein>
<evidence type="ECO:0000313" key="2">
    <source>
        <dbReference type="Proteomes" id="UP001153332"/>
    </source>
</evidence>
<accession>A0ACC2JUQ8</accession>
<dbReference type="Proteomes" id="UP001153332">
    <property type="component" value="Unassembled WGS sequence"/>
</dbReference>
<reference evidence="1" key="1">
    <citation type="submission" date="2022-12" db="EMBL/GenBank/DDBJ databases">
        <title>Genome Sequence of Lasiodiplodia mahajangana.</title>
        <authorList>
            <person name="Buettner E."/>
        </authorList>
    </citation>
    <scope>NUCLEOTIDE SEQUENCE</scope>
    <source>
        <strain evidence="1">VT137</strain>
    </source>
</reference>
<name>A0ACC2JUQ8_9PEZI</name>
<evidence type="ECO:0000313" key="1">
    <source>
        <dbReference type="EMBL" id="KAJ8131220.1"/>
    </source>
</evidence>
<proteinExistence type="predicted"/>
<gene>
    <name evidence="1" type="ORF">O1611_g2403</name>
</gene>
<dbReference type="EMBL" id="JAPUUL010000334">
    <property type="protein sequence ID" value="KAJ8131220.1"/>
    <property type="molecule type" value="Genomic_DNA"/>
</dbReference>
<organism evidence="1 2">
    <name type="scientific">Lasiodiplodia mahajangana</name>
    <dbReference type="NCBI Taxonomy" id="1108764"/>
    <lineage>
        <taxon>Eukaryota</taxon>
        <taxon>Fungi</taxon>
        <taxon>Dikarya</taxon>
        <taxon>Ascomycota</taxon>
        <taxon>Pezizomycotina</taxon>
        <taxon>Dothideomycetes</taxon>
        <taxon>Dothideomycetes incertae sedis</taxon>
        <taxon>Botryosphaeriales</taxon>
        <taxon>Botryosphaeriaceae</taxon>
        <taxon>Lasiodiplodia</taxon>
    </lineage>
</organism>
<comment type="caution">
    <text evidence="1">The sequence shown here is derived from an EMBL/GenBank/DDBJ whole genome shotgun (WGS) entry which is preliminary data.</text>
</comment>
<sequence length="784" mass="86662">MLFAEADAPLIKTWIVKRLENNSDADADVLADYVLALLRHDGDVETIRKLFEEEIPDFLREDAAAFTDDVLQAVKYRSYIPGAPPIPSVRQPHFPAPPALAHAAPRSNIIPPPASVYHPSAPFPTPSAPLPFSQPTSRKRAYSDHNDDDVDIILTSQPHKQPRRGERSSQRGGRYEDPYGPRSHRGPPAYSKTPGLLPFGAATLPFAPPPIDANSIIENIQILQSLLPPTMDLPGSIYPGATIPPPRRRKQRCRDYDARGYCSRGSNCHFEHGNEPPSFFPPIPSAVDGKPPLLDDPCARVLRANCDIEYDPNNSALSLPPFDVQKPPAGQQLDLPNFQPPAPINRRESKKPRRIKGRAPFAANGPNHDKTKKSIVVQNIPSENFTEDQVRGYFSQFGNIVEVSMQTQNRLAMIKFDSWEAANAAWSSPKVIFDNRFVKVFWYKEEGGSEATPNGKPKDATNGHVDGATPTEDMASAEPELDLEEFYRKQLAAQKVHDEKMKKRQEIERERQELEERQKELRERQAEAKRQLEAKLHANGSKDGSSSQAEASAESIGKKPNAQTEALRAQLAALEQEANQLGINPNDNHDDTPSWALRGRGRGRGYRGRGTFAPRALRGSYGYRGRGNTIETRHAAYAAYSLDNRPKIVALSGVDFTIPENDEALRQYLFSVGEFEVVHGASGATHITFQDRKTAEKFMFGVSASNSIHGIEGKIEPTWAKTAPESAKTADGDVVMTSTLGDEQAMKDKNDAGAGVANGELEEGEIDNTPDHDRGDMDYEAGEW</sequence>
<keyword evidence="2" id="KW-1185">Reference proteome</keyword>